<proteinExistence type="predicted"/>
<keyword evidence="3" id="KW-1185">Reference proteome</keyword>
<dbReference type="InterPro" id="IPR031459">
    <property type="entry name" value="Coa2"/>
</dbReference>
<evidence type="ECO:0008006" key="4">
    <source>
        <dbReference type="Google" id="ProtNLM"/>
    </source>
</evidence>
<evidence type="ECO:0000256" key="1">
    <source>
        <dbReference type="SAM" id="Phobius"/>
    </source>
</evidence>
<dbReference type="EMBL" id="JASJQH010000139">
    <property type="protein sequence ID" value="KAK9766625.1"/>
    <property type="molecule type" value="Genomic_DNA"/>
</dbReference>
<gene>
    <name evidence="2" type="ORF">K7432_004166</name>
</gene>
<name>A0ABR2WYN2_9FUNG</name>
<sequence length="73" mass="7946">MRTLSCAQRQRITSYLFFSVAVGSVFTVAAPTVLPCPASDRMHMYAEEEQMVEVPKSSIVSSIHGEVDSTPAP</sequence>
<protein>
    <recommendedName>
        <fullName evidence="4">Secreted protein</fullName>
    </recommendedName>
</protein>
<keyword evidence="1" id="KW-0812">Transmembrane</keyword>
<feature type="transmembrane region" description="Helical" evidence="1">
    <location>
        <begin position="12"/>
        <end position="34"/>
    </location>
</feature>
<accession>A0ABR2WYN2</accession>
<dbReference type="Pfam" id="PF17051">
    <property type="entry name" value="COA2"/>
    <property type="match status" value="1"/>
</dbReference>
<evidence type="ECO:0000313" key="2">
    <source>
        <dbReference type="EMBL" id="KAK9766625.1"/>
    </source>
</evidence>
<keyword evidence="1" id="KW-0472">Membrane</keyword>
<reference evidence="2 3" key="1">
    <citation type="submission" date="2023-04" db="EMBL/GenBank/DDBJ databases">
        <title>Genome of Basidiobolus ranarum AG-B5.</title>
        <authorList>
            <person name="Stajich J.E."/>
            <person name="Carter-House D."/>
            <person name="Gryganskyi A."/>
        </authorList>
    </citation>
    <scope>NUCLEOTIDE SEQUENCE [LARGE SCALE GENOMIC DNA]</scope>
    <source>
        <strain evidence="2 3">AG-B5</strain>
    </source>
</reference>
<organism evidence="2 3">
    <name type="scientific">Basidiobolus ranarum</name>
    <dbReference type="NCBI Taxonomy" id="34480"/>
    <lineage>
        <taxon>Eukaryota</taxon>
        <taxon>Fungi</taxon>
        <taxon>Fungi incertae sedis</taxon>
        <taxon>Zoopagomycota</taxon>
        <taxon>Entomophthoromycotina</taxon>
        <taxon>Basidiobolomycetes</taxon>
        <taxon>Basidiobolales</taxon>
        <taxon>Basidiobolaceae</taxon>
        <taxon>Basidiobolus</taxon>
    </lineage>
</organism>
<evidence type="ECO:0000313" key="3">
    <source>
        <dbReference type="Proteomes" id="UP001479436"/>
    </source>
</evidence>
<dbReference type="Proteomes" id="UP001479436">
    <property type="component" value="Unassembled WGS sequence"/>
</dbReference>
<keyword evidence="1" id="KW-1133">Transmembrane helix</keyword>
<comment type="caution">
    <text evidence="2">The sequence shown here is derived from an EMBL/GenBank/DDBJ whole genome shotgun (WGS) entry which is preliminary data.</text>
</comment>